<dbReference type="PANTHER" id="PTHR25462">
    <property type="entry name" value="BONUS, ISOFORM C-RELATED"/>
    <property type="match status" value="1"/>
</dbReference>
<keyword evidence="9" id="KW-1185">Reference proteome</keyword>
<evidence type="ECO:0000256" key="5">
    <source>
        <dbReference type="SAM" id="MobiDB-lite"/>
    </source>
</evidence>
<proteinExistence type="predicted"/>
<evidence type="ECO:0000259" key="6">
    <source>
        <dbReference type="PROSITE" id="PS50089"/>
    </source>
</evidence>
<dbReference type="PROSITE" id="PS00518">
    <property type="entry name" value="ZF_RING_1"/>
    <property type="match status" value="1"/>
</dbReference>
<dbReference type="PROSITE" id="PS50089">
    <property type="entry name" value="ZF_RING_2"/>
    <property type="match status" value="1"/>
</dbReference>
<dbReference type="InterPro" id="IPR017907">
    <property type="entry name" value="Znf_RING_CS"/>
</dbReference>
<evidence type="ECO:0000256" key="1">
    <source>
        <dbReference type="ARBA" id="ARBA00022723"/>
    </source>
</evidence>
<gene>
    <name evidence="8" type="ORF">SK128_011583</name>
</gene>
<dbReference type="GO" id="GO:0006513">
    <property type="term" value="P:protein monoubiquitination"/>
    <property type="evidence" value="ECO:0007669"/>
    <property type="project" value="TreeGrafter"/>
</dbReference>
<feature type="region of interest" description="Disordered" evidence="5">
    <location>
        <begin position="302"/>
        <end position="336"/>
    </location>
</feature>
<organism evidence="8 9">
    <name type="scientific">Halocaridina rubra</name>
    <name type="common">Hawaiian red shrimp</name>
    <dbReference type="NCBI Taxonomy" id="373956"/>
    <lineage>
        <taxon>Eukaryota</taxon>
        <taxon>Metazoa</taxon>
        <taxon>Ecdysozoa</taxon>
        <taxon>Arthropoda</taxon>
        <taxon>Crustacea</taxon>
        <taxon>Multicrustacea</taxon>
        <taxon>Malacostraca</taxon>
        <taxon>Eumalacostraca</taxon>
        <taxon>Eucarida</taxon>
        <taxon>Decapoda</taxon>
        <taxon>Pleocyemata</taxon>
        <taxon>Caridea</taxon>
        <taxon>Atyoidea</taxon>
        <taxon>Atyidae</taxon>
        <taxon>Halocaridina</taxon>
    </lineage>
</organism>
<dbReference type="InterPro" id="IPR013083">
    <property type="entry name" value="Znf_RING/FYVE/PHD"/>
</dbReference>
<dbReference type="PROSITE" id="PS50119">
    <property type="entry name" value="ZF_BBOX"/>
    <property type="match status" value="1"/>
</dbReference>
<dbReference type="SMART" id="SM00336">
    <property type="entry name" value="BBOX"/>
    <property type="match status" value="1"/>
</dbReference>
<dbReference type="Proteomes" id="UP001381693">
    <property type="component" value="Unassembled WGS sequence"/>
</dbReference>
<dbReference type="PANTHER" id="PTHR25462:SF229">
    <property type="entry name" value="TRANSCRIPTION INTERMEDIARY FACTOR 1-BETA"/>
    <property type="match status" value="1"/>
</dbReference>
<dbReference type="Pfam" id="PF00643">
    <property type="entry name" value="zf-B_box"/>
    <property type="match status" value="1"/>
</dbReference>
<dbReference type="SMART" id="SM00184">
    <property type="entry name" value="RING"/>
    <property type="match status" value="1"/>
</dbReference>
<dbReference type="InterPro" id="IPR001841">
    <property type="entry name" value="Znf_RING"/>
</dbReference>
<comment type="caution">
    <text evidence="8">The sequence shown here is derived from an EMBL/GenBank/DDBJ whole genome shotgun (WGS) entry which is preliminary data.</text>
</comment>
<keyword evidence="2 4" id="KW-0863">Zinc-finger</keyword>
<keyword evidence="1" id="KW-0479">Metal-binding</keyword>
<evidence type="ECO:0000313" key="8">
    <source>
        <dbReference type="EMBL" id="KAK7072084.1"/>
    </source>
</evidence>
<keyword evidence="3" id="KW-0862">Zinc</keyword>
<dbReference type="Gene3D" id="3.30.160.60">
    <property type="entry name" value="Classic Zinc Finger"/>
    <property type="match status" value="1"/>
</dbReference>
<evidence type="ECO:0000256" key="3">
    <source>
        <dbReference type="ARBA" id="ARBA00022833"/>
    </source>
</evidence>
<dbReference type="InterPro" id="IPR047153">
    <property type="entry name" value="TRIM45/56/19-like"/>
</dbReference>
<dbReference type="InterPro" id="IPR000315">
    <property type="entry name" value="Znf_B-box"/>
</dbReference>
<evidence type="ECO:0000256" key="4">
    <source>
        <dbReference type="PROSITE-ProRule" id="PRU00024"/>
    </source>
</evidence>
<accession>A0AAN9A2Q3</accession>
<feature type="domain" description="RING-type" evidence="6">
    <location>
        <begin position="6"/>
        <end position="51"/>
    </location>
</feature>
<sequence length="391" mass="44483">MDDLTCAVCSEIYEGNVHVPVILPLCGHTFCRPCLYNLVDVNPFLKCPTCRRKQKGLSVTQLPTNFTVLTLASNQKHKQQKCEMCEYHGDPVRMWCRACQKPLCGQCLFEGHMTEGHSVIKIQVVLLERKQLIEDKAKRILRFIDEEKKNLGKEVHSIAHKLAGIYKKSRLLTRYAQDTEKILKDVRKTVRLRSVLANENKLESLSPLVGIRSSEDENTSKVQVNVKESPKASVVKLVGKDASAMPTPCTNTKKIHTHRSHCKVDQISLPLNDTENNNVQSEDLTNSNEVCMLLKHQISSSDFGADSNKIPVDESDTDLEDSQKSSQDGRRKYDSGSECRMWPLRRCAPNGIKFWPQINWQEFMTQVNEIFASINDSFSFQINYTFIIPLP</sequence>
<dbReference type="EMBL" id="JAXCGZ010013698">
    <property type="protein sequence ID" value="KAK7072084.1"/>
    <property type="molecule type" value="Genomic_DNA"/>
</dbReference>
<dbReference type="GO" id="GO:0061630">
    <property type="term" value="F:ubiquitin protein ligase activity"/>
    <property type="evidence" value="ECO:0007669"/>
    <property type="project" value="TreeGrafter"/>
</dbReference>
<evidence type="ECO:0000256" key="2">
    <source>
        <dbReference type="ARBA" id="ARBA00022771"/>
    </source>
</evidence>
<dbReference type="AlphaFoldDB" id="A0AAN9A2Q3"/>
<dbReference type="CDD" id="cd19756">
    <property type="entry name" value="Bbox2"/>
    <property type="match status" value="1"/>
</dbReference>
<dbReference type="SUPFAM" id="SSF57850">
    <property type="entry name" value="RING/U-box"/>
    <property type="match status" value="1"/>
</dbReference>
<dbReference type="Pfam" id="PF13639">
    <property type="entry name" value="zf-RING_2"/>
    <property type="match status" value="1"/>
</dbReference>
<dbReference type="GO" id="GO:0008270">
    <property type="term" value="F:zinc ion binding"/>
    <property type="evidence" value="ECO:0007669"/>
    <property type="project" value="UniProtKB-KW"/>
</dbReference>
<name>A0AAN9A2Q3_HALRR</name>
<dbReference type="Gene3D" id="3.30.40.10">
    <property type="entry name" value="Zinc/RING finger domain, C3HC4 (zinc finger)"/>
    <property type="match status" value="1"/>
</dbReference>
<protein>
    <submittedName>
        <fullName evidence="8">Uncharacterized protein</fullName>
    </submittedName>
</protein>
<feature type="domain" description="B box-type" evidence="7">
    <location>
        <begin position="80"/>
        <end position="122"/>
    </location>
</feature>
<dbReference type="SUPFAM" id="SSF57845">
    <property type="entry name" value="B-box zinc-binding domain"/>
    <property type="match status" value="1"/>
</dbReference>
<feature type="compositionally biased region" description="Basic and acidic residues" evidence="5">
    <location>
        <begin position="321"/>
        <end position="336"/>
    </location>
</feature>
<evidence type="ECO:0000259" key="7">
    <source>
        <dbReference type="PROSITE" id="PS50119"/>
    </source>
</evidence>
<reference evidence="8 9" key="1">
    <citation type="submission" date="2023-11" db="EMBL/GenBank/DDBJ databases">
        <title>Halocaridina rubra genome assembly.</title>
        <authorList>
            <person name="Smith C."/>
        </authorList>
    </citation>
    <scope>NUCLEOTIDE SEQUENCE [LARGE SCALE GENOMIC DNA]</scope>
    <source>
        <strain evidence="8">EP-1</strain>
        <tissue evidence="8">Whole</tissue>
    </source>
</reference>
<evidence type="ECO:0000313" key="9">
    <source>
        <dbReference type="Proteomes" id="UP001381693"/>
    </source>
</evidence>